<evidence type="ECO:0000256" key="2">
    <source>
        <dbReference type="SAM" id="SignalP"/>
    </source>
</evidence>
<proteinExistence type="predicted"/>
<dbReference type="InterPro" id="IPR047589">
    <property type="entry name" value="DUF11_rpt"/>
</dbReference>
<dbReference type="RefSeq" id="WP_161764228.1">
    <property type="nucleotide sequence ID" value="NZ_JAAATX020000026.1"/>
</dbReference>
<dbReference type="InterPro" id="IPR051172">
    <property type="entry name" value="Chlamydia_OmcB"/>
</dbReference>
<dbReference type="Proteomes" id="UP000731907">
    <property type="component" value="Unassembled WGS sequence"/>
</dbReference>
<evidence type="ECO:0000256" key="1">
    <source>
        <dbReference type="SAM" id="MobiDB-lite"/>
    </source>
</evidence>
<evidence type="ECO:0000313" key="4">
    <source>
        <dbReference type="EMBL" id="MBU9700178.1"/>
    </source>
</evidence>
<comment type="caution">
    <text evidence="4">The sequence shown here is derived from an EMBL/GenBank/DDBJ whole genome shotgun (WGS) entry which is preliminary data.</text>
</comment>
<evidence type="ECO:0000313" key="5">
    <source>
        <dbReference type="Proteomes" id="UP000731907"/>
    </source>
</evidence>
<feature type="domain" description="DUF7507" evidence="3">
    <location>
        <begin position="365"/>
        <end position="467"/>
    </location>
</feature>
<accession>A0ABS6J8V6</accession>
<dbReference type="EMBL" id="JAAATX020000026">
    <property type="protein sequence ID" value="MBU9700178.1"/>
    <property type="molecule type" value="Genomic_DNA"/>
</dbReference>
<feature type="signal peptide" evidence="2">
    <location>
        <begin position="1"/>
        <end position="21"/>
    </location>
</feature>
<reference evidence="4 5" key="1">
    <citation type="submission" date="2021-06" db="EMBL/GenBank/DDBJ databases">
        <title>Rhodobacteraceae bacterium strain HSP-20.</title>
        <authorList>
            <person name="Chen W.-M."/>
        </authorList>
    </citation>
    <scope>NUCLEOTIDE SEQUENCE [LARGE SCALE GENOMIC DNA]</scope>
    <source>
        <strain evidence="4 5">HSP-20</strain>
    </source>
</reference>
<organism evidence="4 5">
    <name type="scientific">Paragemmobacter amnigenus</name>
    <dbReference type="NCBI Taxonomy" id="2852097"/>
    <lineage>
        <taxon>Bacteria</taxon>
        <taxon>Pseudomonadati</taxon>
        <taxon>Pseudomonadota</taxon>
        <taxon>Alphaproteobacteria</taxon>
        <taxon>Rhodobacterales</taxon>
        <taxon>Paracoccaceae</taxon>
        <taxon>Paragemmobacter</taxon>
    </lineage>
</organism>
<evidence type="ECO:0000259" key="3">
    <source>
        <dbReference type="Pfam" id="PF24346"/>
    </source>
</evidence>
<sequence length="862" mass="88643">MKWKLGAALSVLLSMAGVANAGPTVRFEDGAFGDVGQNTNVLAGKRVFPDPLLIDYVEITQPGTATTFALQGNDLKVDLIIKPIGASEIIIRDAIINWRTTQNGNVTGFGIVPPPSITTPIVDAGNTILFTVLGATATDAGTNIFLDHPIRNEGQLTDLDPEISGNAATAKTLLADLNSLLAPPAGTPSLTVQKTVDDSVPGTLSYTITVTNTTTGTDPVSLTGIALNDLLTVSVANVPGAPVALDEGEPVATGTGSVDAAAGDGVWDVLAPGGSLTYTIDVLVSDYPGATSFSNLATATAAGSFFDQNLNGINDDNPVDLNTNTIADDPNPVGPGATVDSSTAGNSVPGAGNGSPTVTVLGAEEMTVTKTADTSGLQKPVQVGDVIDYLITVENTGAVTLTNVSVNDALTLDEVQLIDGGTDLYEDTDVLDPGETLAYVASHTVTQADLAAGLVNNTAVATAESPDSVFSVESSATGNATPGINNGTPTVVTFGLIDQIEEDLRDILEADLRQTIQMQAARFSRMAKSALDRLKEGQSDECGTVTPLDADGSASTEGGTLNANITVEGETVDCVTGVRRIVTADVTSSTIEGMGQQIAGAFSIQRERFADEDSVRGRFWGGYVSSNQISGRGEGSVLGFGLNAGIYGADRLSSSLYLDHYLAVAAGRHSFDLAFGARDPISATGDYTYLAGFGGLALSGSVTSGKMEIAPRLAIDVAYAAAGDVNVVARQLGRTEIGTIKLADYEGARATAEIIFSNLDDAADADGFEIEAAPRLFCDFSLGGGQADNCGFGGYLSLNAIGGAGLDYAALIDFESSEDRDALTFSVERSQEIANGSGAIVSTMGMSEQGELSIGQMLNLRF</sequence>
<dbReference type="Pfam" id="PF24346">
    <property type="entry name" value="DUF7507"/>
    <property type="match status" value="1"/>
</dbReference>
<gene>
    <name evidence="4" type="ORF">GU927_020285</name>
</gene>
<dbReference type="PANTHER" id="PTHR34819">
    <property type="entry name" value="LARGE CYSTEINE-RICH PERIPLASMIC PROTEIN OMCB"/>
    <property type="match status" value="1"/>
</dbReference>
<keyword evidence="5" id="KW-1185">Reference proteome</keyword>
<dbReference type="NCBIfam" id="TIGR01451">
    <property type="entry name" value="B_ant_repeat"/>
    <property type="match status" value="1"/>
</dbReference>
<name>A0ABS6J8V6_9RHOB</name>
<feature type="region of interest" description="Disordered" evidence="1">
    <location>
        <begin position="325"/>
        <end position="355"/>
    </location>
</feature>
<protein>
    <submittedName>
        <fullName evidence="4">DUF11 domain-containing protein</fullName>
    </submittedName>
</protein>
<keyword evidence="2" id="KW-0732">Signal</keyword>
<dbReference type="PANTHER" id="PTHR34819:SF3">
    <property type="entry name" value="CELL SURFACE PROTEIN"/>
    <property type="match status" value="1"/>
</dbReference>
<feature type="chain" id="PRO_5047448534" evidence="2">
    <location>
        <begin position="22"/>
        <end position="862"/>
    </location>
</feature>
<dbReference type="InterPro" id="IPR055354">
    <property type="entry name" value="DUF7507"/>
</dbReference>